<protein>
    <submittedName>
        <fullName evidence="1">Uncharacterized protein</fullName>
    </submittedName>
</protein>
<name>A0A511YBN8_9FLAO</name>
<dbReference type="Proteomes" id="UP000321150">
    <property type="component" value="Unassembled WGS sequence"/>
</dbReference>
<evidence type="ECO:0000313" key="1">
    <source>
        <dbReference type="EMBL" id="GEN72579.1"/>
    </source>
</evidence>
<sequence length="921" mass="107186">MKLNYKIKTPINYMKKYILSMAVLSLFYTKSDACAWSDPDYEYFNLFTQSIIKDKSYLPFLLTYSNRFYGDYKGNPIPDDNIETWKKFFNNQLNYAETENLVYKISMSDLNALKNGAPTNPLLQKLGTGFYQKYREGIDYLIEAKYLEPYMSINYIESPDSFYSYGPSKKQNATSIDYAKTVNALTSLYNAARNPEIKQRYGYQLVRFNHYTRNYDAALEAFRTYIEPIKQKGTVYFMALDQLAGAQRGKEMNADANWNFFQVFMNSKDRKESAFVSMKLSDTASFSNIMKRAGTNDEKNMAYFLLGYEGFTNPIPIMEKMYDINPDSEILKVMAVRSINELERSYLPIYYYTSDASDNVYMQKGNADDHDTASKDAKAEPAEVKKEEKLSFWQKIVRFFKNLFGGSKSDSVAGEKNDQSDDELLNNPDRIPFYTKTGYGYDEKTKDYLDDLEKFTEKTKKVSKDEYWQIADAYLKFLKKDYKGSSEILEDIKTTNPEYLEEIKRMKVLNDIVSHPKIDAEFEDHLMKDYADYFVKKEVKKDSTAVSDYDYYGETPSTADFLKDVLANRYFLQGEDGKSFLMSNKLSDLQYNPNSSLVKSVEDFYKKPNKTQFEQQIIAKNMDNVGNIDAFFSMIYGDRAMKQADFEKAKSYYEKAQGFAGIPRMNYDWTDKGEKMTPKQYAAGEYNGFRDISNLVFGHNVWESFGSPETESMEAEDYSAFPFIKASMNKLELADALIQLKKIGNGTDEKAAKASQLIGNLLYNTSSLGYYRQLFVMDIDNTNGGKYDFWNTDRKNPYKYYYKNFLYTTYVEPDNFDLAINYYQKTLKLSKDKEQRARVLFQMASAEQGKYYQYEAKNAAKISYSDPQYSEKEQAHQTELDNIRNQKYRTYFAQLKSQYADSETMKSLSGSCSYFGYFLKR</sequence>
<comment type="caution">
    <text evidence="1">The sequence shown here is derived from an EMBL/GenBank/DDBJ whole genome shotgun (WGS) entry which is preliminary data.</text>
</comment>
<proteinExistence type="predicted"/>
<gene>
    <name evidence="1" type="ORF">CLA01_26510</name>
</gene>
<evidence type="ECO:0000313" key="2">
    <source>
        <dbReference type="Proteomes" id="UP000321150"/>
    </source>
</evidence>
<dbReference type="EMBL" id="BJYI01000009">
    <property type="protein sequence ID" value="GEN72579.1"/>
    <property type="molecule type" value="Genomic_DNA"/>
</dbReference>
<accession>A0A511YBN8</accession>
<dbReference type="AlphaFoldDB" id="A0A511YBN8"/>
<organism evidence="1 2">
    <name type="scientific">Chryseobacterium lathyri</name>
    <dbReference type="NCBI Taxonomy" id="395933"/>
    <lineage>
        <taxon>Bacteria</taxon>
        <taxon>Pseudomonadati</taxon>
        <taxon>Bacteroidota</taxon>
        <taxon>Flavobacteriia</taxon>
        <taxon>Flavobacteriales</taxon>
        <taxon>Weeksellaceae</taxon>
        <taxon>Chryseobacterium group</taxon>
        <taxon>Chryseobacterium</taxon>
    </lineage>
</organism>
<reference evidence="1 2" key="1">
    <citation type="submission" date="2019-07" db="EMBL/GenBank/DDBJ databases">
        <title>Whole genome shotgun sequence of Chryseobacterium lathyri NBRC 105250.</title>
        <authorList>
            <person name="Hosoyama A."/>
            <person name="Uohara A."/>
            <person name="Ohji S."/>
            <person name="Ichikawa N."/>
        </authorList>
    </citation>
    <scope>NUCLEOTIDE SEQUENCE [LARGE SCALE GENOMIC DNA]</scope>
    <source>
        <strain evidence="1 2">NBRC 105250</strain>
    </source>
</reference>